<evidence type="ECO:0000256" key="8">
    <source>
        <dbReference type="RuleBase" id="RU367107"/>
    </source>
</evidence>
<dbReference type="GeneID" id="19242838"/>
<dbReference type="GO" id="GO:0042162">
    <property type="term" value="F:telomeric DNA binding"/>
    <property type="evidence" value="ECO:0007669"/>
    <property type="project" value="TreeGrafter"/>
</dbReference>
<dbReference type="GO" id="GO:0070187">
    <property type="term" value="C:shelterin complex"/>
    <property type="evidence" value="ECO:0007669"/>
    <property type="project" value="TreeGrafter"/>
</dbReference>
<dbReference type="HOGENOM" id="CLU_301477_0_0_1"/>
<feature type="compositionally biased region" description="Basic and acidic residues" evidence="9">
    <location>
        <begin position="570"/>
        <end position="582"/>
    </location>
</feature>
<keyword evidence="3 8" id="KW-0779">Telomere</keyword>
<dbReference type="Pfam" id="PF11626">
    <property type="entry name" value="Rap1_C"/>
    <property type="match status" value="1"/>
</dbReference>
<evidence type="ECO:0000256" key="6">
    <source>
        <dbReference type="ARBA" id="ARBA00023163"/>
    </source>
</evidence>
<reference evidence="13" key="1">
    <citation type="journal article" date="2014" name="BMC Genomics">
        <title>Genome characteristics reveal the impact of lichenization on lichen-forming fungus Endocarpon pusillum Hedwig (Verrucariales, Ascomycota).</title>
        <authorList>
            <person name="Wang Y.-Y."/>
            <person name="Liu B."/>
            <person name="Zhang X.-Y."/>
            <person name="Zhou Q.-M."/>
            <person name="Zhang T."/>
            <person name="Li H."/>
            <person name="Yu Y.-F."/>
            <person name="Zhang X.-L."/>
            <person name="Hao X.-Y."/>
            <person name="Wang M."/>
            <person name="Wang L."/>
            <person name="Wei J.-C."/>
        </authorList>
    </citation>
    <scope>NUCLEOTIDE SEQUENCE [LARGE SCALE GENOMIC DNA]</scope>
    <source>
        <strain evidence="13">Z07020 / HMAS-L-300199</strain>
    </source>
</reference>
<organism evidence="12 13">
    <name type="scientific">Endocarpon pusillum (strain Z07020 / HMAS-L-300199)</name>
    <name type="common">Lichen-forming fungus</name>
    <dbReference type="NCBI Taxonomy" id="1263415"/>
    <lineage>
        <taxon>Eukaryota</taxon>
        <taxon>Fungi</taxon>
        <taxon>Dikarya</taxon>
        <taxon>Ascomycota</taxon>
        <taxon>Pezizomycotina</taxon>
        <taxon>Eurotiomycetes</taxon>
        <taxon>Chaetothyriomycetidae</taxon>
        <taxon>Verrucariales</taxon>
        <taxon>Verrucariaceae</taxon>
        <taxon>Endocarpon</taxon>
    </lineage>
</organism>
<feature type="region of interest" description="Disordered" evidence="9">
    <location>
        <begin position="348"/>
        <end position="718"/>
    </location>
</feature>
<comment type="similarity">
    <text evidence="1 8">Belongs to the RAP1 family.</text>
</comment>
<comment type="function">
    <text evidence="8">Involved in the regulation of telomere length, clustering and has a specific role in telomere position effect (TPE).</text>
</comment>
<gene>
    <name evidence="12" type="ORF">EPUS_07960</name>
</gene>
<dbReference type="Gene3D" id="1.10.10.60">
    <property type="entry name" value="Homeodomain-like"/>
    <property type="match status" value="1"/>
</dbReference>
<dbReference type="EMBL" id="KE720675">
    <property type="protein sequence ID" value="ERF77054.1"/>
    <property type="molecule type" value="Genomic_DNA"/>
</dbReference>
<keyword evidence="6" id="KW-0804">Transcription</keyword>
<dbReference type="eggNOG" id="ENOG502S85C">
    <property type="taxonomic scope" value="Eukaryota"/>
</dbReference>
<accession>U1I4K8</accession>
<dbReference type="RefSeq" id="XP_007785642.1">
    <property type="nucleotide sequence ID" value="XM_007787452.1"/>
</dbReference>
<comment type="subunit">
    <text evidence="8">Homodimer.</text>
</comment>
<dbReference type="CDD" id="cd11655">
    <property type="entry name" value="rap1_myb-like"/>
    <property type="match status" value="1"/>
</dbReference>
<keyword evidence="7 8" id="KW-0539">Nucleus</keyword>
<keyword evidence="2 8" id="KW-0158">Chromosome</keyword>
<dbReference type="OMA" id="KKFWVAQ"/>
<dbReference type="InterPro" id="IPR015010">
    <property type="entry name" value="TERF2IP_Myb"/>
</dbReference>
<dbReference type="GO" id="GO:0010833">
    <property type="term" value="P:telomere maintenance via telomere lengthening"/>
    <property type="evidence" value="ECO:0007669"/>
    <property type="project" value="UniProtKB-UniRule"/>
</dbReference>
<feature type="compositionally biased region" description="Polar residues" evidence="9">
    <location>
        <begin position="176"/>
        <end position="186"/>
    </location>
</feature>
<dbReference type="PANTHER" id="PTHR16466:SF6">
    <property type="entry name" value="TELOMERIC REPEAT-BINDING FACTOR 2-INTERACTING PROTEIN 1"/>
    <property type="match status" value="1"/>
</dbReference>
<name>U1I4K8_ENDPU</name>
<evidence type="ECO:0000256" key="4">
    <source>
        <dbReference type="ARBA" id="ARBA00023015"/>
    </source>
</evidence>
<evidence type="ECO:0000256" key="1">
    <source>
        <dbReference type="ARBA" id="ARBA00010467"/>
    </source>
</evidence>
<dbReference type="InterPro" id="IPR009057">
    <property type="entry name" value="Homeodomain-like_sf"/>
</dbReference>
<feature type="compositionally biased region" description="Polar residues" evidence="9">
    <location>
        <begin position="649"/>
        <end position="670"/>
    </location>
</feature>
<feature type="compositionally biased region" description="Low complexity" evidence="9">
    <location>
        <begin position="704"/>
        <end position="717"/>
    </location>
</feature>
<evidence type="ECO:0000313" key="12">
    <source>
        <dbReference type="EMBL" id="ERF77054.1"/>
    </source>
</evidence>
<dbReference type="Gene3D" id="1.10.10.2170">
    <property type="match status" value="1"/>
</dbReference>
<dbReference type="InterPro" id="IPR039595">
    <property type="entry name" value="TE2IP/Rap1"/>
</dbReference>
<comment type="subcellular location">
    <subcellularLocation>
        <location evidence="8">Nucleus</location>
    </subcellularLocation>
    <subcellularLocation>
        <location evidence="8">Chromosome</location>
        <location evidence="8">Telomere</location>
    </subcellularLocation>
</comment>
<dbReference type="Proteomes" id="UP000019373">
    <property type="component" value="Unassembled WGS sequence"/>
</dbReference>
<evidence type="ECO:0000313" key="13">
    <source>
        <dbReference type="Proteomes" id="UP000019373"/>
    </source>
</evidence>
<dbReference type="InterPro" id="IPR038104">
    <property type="entry name" value="Rap1_C_sf"/>
</dbReference>
<evidence type="ECO:0000256" key="9">
    <source>
        <dbReference type="SAM" id="MobiDB-lite"/>
    </source>
</evidence>
<evidence type="ECO:0000259" key="11">
    <source>
        <dbReference type="Pfam" id="PF11626"/>
    </source>
</evidence>
<feature type="region of interest" description="Disordered" evidence="9">
    <location>
        <begin position="176"/>
        <end position="200"/>
    </location>
</feature>
<feature type="compositionally biased region" description="Polar residues" evidence="9">
    <location>
        <begin position="452"/>
        <end position="465"/>
    </location>
</feature>
<dbReference type="OrthoDB" id="435460at2759"/>
<feature type="domain" description="TRF2-interacting telomeric protein/Rap1 C-terminal" evidence="11">
    <location>
        <begin position="736"/>
        <end position="808"/>
    </location>
</feature>
<feature type="compositionally biased region" description="Polar residues" evidence="9">
    <location>
        <begin position="362"/>
        <end position="371"/>
    </location>
</feature>
<dbReference type="InterPro" id="IPR021661">
    <property type="entry name" value="Rap1_C"/>
</dbReference>
<keyword evidence="4" id="KW-0805">Transcription regulation</keyword>
<dbReference type="PANTHER" id="PTHR16466">
    <property type="entry name" value="TELOMERE REPEAT-BINDING FACTOR 2-INTERACTING PROTEIN 1"/>
    <property type="match status" value="1"/>
</dbReference>
<dbReference type="Pfam" id="PF08914">
    <property type="entry name" value="Myb_Rap1"/>
    <property type="match status" value="1"/>
</dbReference>
<evidence type="ECO:0000256" key="3">
    <source>
        <dbReference type="ARBA" id="ARBA00022895"/>
    </source>
</evidence>
<sequence>MAPTVVYNGIQNDQPNAEALFTGQKIWFSSTVPQRTRFIEFVKVNGGEVVQLEKQADICLYDHARKNPPPGMYSYRYVEYSVRKGQLEDLEAHKIGGLSSRAARPVGSVTLASKGARTTFTEADDQMLWDWLKPYKGMKGSAGNVIYQQLEAANPRHTYQSWRDRWLKHVQYQNRDAMSSNKTGQQAMAPGEKKPSLTRTPLKALRSGIDGTSDFPRIAVEVPVKESPNRKRGRPPKVRQGGSNGDTIHVASPVTTTQSPTPMKSMRKRSDSGPQLKKTPIAKQKSDAVSWKFSREERNLLLGAAEAILEVPKDESGPAWEHMAEVHRSHTAEQWKTYFHEVVVPYYHKQQKKSQERKKTTSIDTASTNGRQGEGDTNKAQSTMRKKGKSQNIEMSSENVRQNRNGDTVSTPPRPSRRQRSPSFTPQSPADWKSEADGSRQAPNQSRKRSPAKTNSQESAGSPNLGSPAHKRQPLRRISGVQQHESEDTEWTPLPSAKRRKLSLADNPVLEIPSTPEHTQESETLEDLPGTPTPRARKRPHHELERSFSPLCVSSDTADEEDNLPTTSDRTPRRKETMDPETRTSPISVHLVSDHEPGITSSLSGARAHNVDIASSGSPTPEFETAPDFSQNHEDTDQDEFETAAEQPQAVQKKSQPSTQALFSNTTQHGEGSFDFGLPDPEGGWEAMDPAPNLGERSNRGERTTSPTSSTTSTSTSDLDLDTWVQLRVSEGKNLKLLVTAAEATNLQNTLADSVYESLERGRGVPRDVRGVWTKEDDELLMGTDARGVERVERKHGARSVAERWECLAIWRD</sequence>
<evidence type="ECO:0000256" key="5">
    <source>
        <dbReference type="ARBA" id="ARBA00023159"/>
    </source>
</evidence>
<feature type="region of interest" description="Disordered" evidence="9">
    <location>
        <begin position="219"/>
        <end position="289"/>
    </location>
</feature>
<proteinExistence type="inferred from homology"/>
<dbReference type="SUPFAM" id="SSF46689">
    <property type="entry name" value="Homeodomain-like"/>
    <property type="match status" value="1"/>
</dbReference>
<feature type="compositionally biased region" description="Polar residues" evidence="9">
    <location>
        <begin position="253"/>
        <end position="262"/>
    </location>
</feature>
<feature type="domain" description="TERF2-interacting telomeric protein 1 Myb" evidence="10">
    <location>
        <begin position="120"/>
        <end position="176"/>
    </location>
</feature>
<dbReference type="AlphaFoldDB" id="U1I4K8"/>
<dbReference type="GO" id="GO:0031848">
    <property type="term" value="P:protection from non-homologous end joining at telomere"/>
    <property type="evidence" value="ECO:0007669"/>
    <property type="project" value="TreeGrafter"/>
</dbReference>
<keyword evidence="5" id="KW-0010">Activator</keyword>
<keyword evidence="13" id="KW-1185">Reference proteome</keyword>
<evidence type="ECO:0000256" key="7">
    <source>
        <dbReference type="ARBA" id="ARBA00023242"/>
    </source>
</evidence>
<protein>
    <recommendedName>
        <fullName evidence="8">DNA-binding protein RAP1</fullName>
    </recommendedName>
</protein>
<feature type="compositionally biased region" description="Polar residues" evidence="9">
    <location>
        <begin position="390"/>
        <end position="409"/>
    </location>
</feature>
<evidence type="ECO:0000259" key="10">
    <source>
        <dbReference type="Pfam" id="PF08914"/>
    </source>
</evidence>
<evidence type="ECO:0000256" key="2">
    <source>
        <dbReference type="ARBA" id="ARBA00022454"/>
    </source>
</evidence>